<dbReference type="AlphaFoldDB" id="A0A9D1TYC1"/>
<organism evidence="1 2">
    <name type="scientific">Candidatus Rikenella faecigallinarum</name>
    <dbReference type="NCBI Taxonomy" id="2838745"/>
    <lineage>
        <taxon>Bacteria</taxon>
        <taxon>Pseudomonadati</taxon>
        <taxon>Bacteroidota</taxon>
        <taxon>Bacteroidia</taxon>
        <taxon>Bacteroidales</taxon>
        <taxon>Rikenellaceae</taxon>
        <taxon>Rikenella</taxon>
    </lineage>
</organism>
<evidence type="ECO:0000313" key="2">
    <source>
        <dbReference type="Proteomes" id="UP000823926"/>
    </source>
</evidence>
<dbReference type="PANTHER" id="PTHR41291">
    <property type="entry name" value="DNA ALKYLATION REPAIR PROTEIN"/>
    <property type="match status" value="1"/>
</dbReference>
<comment type="caution">
    <text evidence="1">The sequence shown here is derived from an EMBL/GenBank/DDBJ whole genome shotgun (WGS) entry which is preliminary data.</text>
</comment>
<gene>
    <name evidence="1" type="ORF">H9888_06980</name>
</gene>
<dbReference type="InterPro" id="IPR014825">
    <property type="entry name" value="DNA_alkylation"/>
</dbReference>
<dbReference type="EMBL" id="DXHL01000032">
    <property type="protein sequence ID" value="HIW11221.1"/>
    <property type="molecule type" value="Genomic_DNA"/>
</dbReference>
<evidence type="ECO:0000313" key="1">
    <source>
        <dbReference type="EMBL" id="HIW11221.1"/>
    </source>
</evidence>
<dbReference type="PANTHER" id="PTHR41291:SF1">
    <property type="entry name" value="DNA ALKYLATION REPAIR PROTEIN"/>
    <property type="match status" value="1"/>
</dbReference>
<dbReference type="InterPro" id="IPR016024">
    <property type="entry name" value="ARM-type_fold"/>
</dbReference>
<dbReference type="SUPFAM" id="SSF48371">
    <property type="entry name" value="ARM repeat"/>
    <property type="match status" value="1"/>
</dbReference>
<dbReference type="Gene3D" id="1.25.10.90">
    <property type="match status" value="1"/>
</dbReference>
<proteinExistence type="predicted"/>
<reference evidence="1" key="2">
    <citation type="submission" date="2021-04" db="EMBL/GenBank/DDBJ databases">
        <authorList>
            <person name="Gilroy R."/>
        </authorList>
    </citation>
    <scope>NUCLEOTIDE SEQUENCE</scope>
    <source>
        <strain evidence="1">ChiBcec15-1070</strain>
    </source>
</reference>
<reference evidence="1" key="1">
    <citation type="journal article" date="2021" name="PeerJ">
        <title>Extensive microbial diversity within the chicken gut microbiome revealed by metagenomics and culture.</title>
        <authorList>
            <person name="Gilroy R."/>
            <person name="Ravi A."/>
            <person name="Getino M."/>
            <person name="Pursley I."/>
            <person name="Horton D.L."/>
            <person name="Alikhan N.F."/>
            <person name="Baker D."/>
            <person name="Gharbi K."/>
            <person name="Hall N."/>
            <person name="Watson M."/>
            <person name="Adriaenssens E.M."/>
            <person name="Foster-Nyarko E."/>
            <person name="Jarju S."/>
            <person name="Secka A."/>
            <person name="Antonio M."/>
            <person name="Oren A."/>
            <person name="Chaudhuri R.R."/>
            <person name="La Ragione R."/>
            <person name="Hildebrand F."/>
            <person name="Pallen M.J."/>
        </authorList>
    </citation>
    <scope>NUCLEOTIDE SEQUENCE</scope>
    <source>
        <strain evidence="1">ChiBcec15-1070</strain>
    </source>
</reference>
<name>A0A9D1TYC1_9BACT</name>
<protein>
    <submittedName>
        <fullName evidence="1">DNA alkylation repair protein</fullName>
    </submittedName>
</protein>
<accession>A0A9D1TYC1</accession>
<dbReference type="Proteomes" id="UP000823926">
    <property type="component" value="Unassembled WGS sequence"/>
</dbReference>
<dbReference type="Pfam" id="PF08713">
    <property type="entry name" value="DNA_alkylation"/>
    <property type="match status" value="1"/>
</dbReference>
<sequence>MTTTEKMIALMRRLRIEMNGAVTDAMREYGGGQQGYGLNYGVSLPTIRDVAAEYAPDHELAQTLWQQDVREMKLAALFVEDAEAVTAAQMEQWAADWRVPELAEQCAMQLFWRSLEAWPTAVEWGALTGEGSALRRLAAFYMLGRLATNAGVADAQYAAILSDGRLFGGAATERSVVYALREIYRHRAALRERVMAVLPQLPQEVAEEVRWQVEYLS</sequence>